<gene>
    <name evidence="1" type="ORF">EVAR_18181_1</name>
</gene>
<comment type="caution">
    <text evidence="1">The sequence shown here is derived from an EMBL/GenBank/DDBJ whole genome shotgun (WGS) entry which is preliminary data.</text>
</comment>
<reference evidence="1 2" key="1">
    <citation type="journal article" date="2019" name="Commun. Biol.">
        <title>The bagworm genome reveals a unique fibroin gene that provides high tensile strength.</title>
        <authorList>
            <person name="Kono N."/>
            <person name="Nakamura H."/>
            <person name="Ohtoshi R."/>
            <person name="Tomita M."/>
            <person name="Numata K."/>
            <person name="Arakawa K."/>
        </authorList>
    </citation>
    <scope>NUCLEOTIDE SEQUENCE [LARGE SCALE GENOMIC DNA]</scope>
</reference>
<dbReference type="EMBL" id="BGZK01000232">
    <property type="protein sequence ID" value="GBP30382.1"/>
    <property type="molecule type" value="Genomic_DNA"/>
</dbReference>
<proteinExistence type="predicted"/>
<evidence type="ECO:0000313" key="1">
    <source>
        <dbReference type="EMBL" id="GBP30382.1"/>
    </source>
</evidence>
<dbReference type="Proteomes" id="UP000299102">
    <property type="component" value="Unassembled WGS sequence"/>
</dbReference>
<organism evidence="1 2">
    <name type="scientific">Eumeta variegata</name>
    <name type="common">Bagworm moth</name>
    <name type="synonym">Eumeta japonica</name>
    <dbReference type="NCBI Taxonomy" id="151549"/>
    <lineage>
        <taxon>Eukaryota</taxon>
        <taxon>Metazoa</taxon>
        <taxon>Ecdysozoa</taxon>
        <taxon>Arthropoda</taxon>
        <taxon>Hexapoda</taxon>
        <taxon>Insecta</taxon>
        <taxon>Pterygota</taxon>
        <taxon>Neoptera</taxon>
        <taxon>Endopterygota</taxon>
        <taxon>Lepidoptera</taxon>
        <taxon>Glossata</taxon>
        <taxon>Ditrysia</taxon>
        <taxon>Tineoidea</taxon>
        <taxon>Psychidae</taxon>
        <taxon>Oiketicinae</taxon>
        <taxon>Eumeta</taxon>
    </lineage>
</organism>
<dbReference type="AlphaFoldDB" id="A0A4C1UWL5"/>
<evidence type="ECO:0000313" key="2">
    <source>
        <dbReference type="Proteomes" id="UP000299102"/>
    </source>
</evidence>
<sequence length="123" mass="13650">MLASHWVRGRARLLRCTSLPLFVSVTKCTGTFNMQFRLDSSERSWRIIQRTVARNKTARASSVAFNQRGVIAHAPPADGQGHDNTVDTCSLLFCAPHGVYCHEGKGYDVGRLEVETGPTLYIL</sequence>
<accession>A0A4C1UWL5</accession>
<keyword evidence="2" id="KW-1185">Reference proteome</keyword>
<name>A0A4C1UWL5_EUMVA</name>
<protein>
    <submittedName>
        <fullName evidence="1">Uncharacterized protein</fullName>
    </submittedName>
</protein>